<sequence length="563" mass="60979">MIIGLDVGGTHTDVVLFGENGLVRENKVLTDSSDLFNTVLTGLEEITQGIEPEKIKRIVLSTTLTTNAIVQKKNPEVGMIVSGGPGIDPEFFRTNEHYYAVSGSIDHRGREVDPIDENEILKIADVLKKEGIRNIGIVGKFSVRNPRHELKIHDILKDSFGKIFMGHQISGNLNFPRRIATTFLNTTIRPIHKKFFEAVKKSLEKKGLSVPIHILKADGGTMSIEASINFPGQSILSGPASSVMGAIAFASEEEETVVLDIGGTTTDIAVLINRVPLLEPLGITLGPYKTLIRSLETCSIGVGGDSVVRAKDGTVEIGPDRIGPAMAYGGTVPTPTDALVVLGKIKSGDKANSVKGIEALAKSLGTSPEETAAEILDLACKKILAEVRNTVNRINKKPVYTIHELREGYQVSPKQILIIGGPAPYFARRLEELSNLKVGVVPRWNVANALGAALARTTCEVTLFADTEQKIAAAPEEQFREMVSANFSKENAVKKAYDLLTQKALQMGAESSSDLETEVIEDMEFNMVRGFSTTGKNIRVKVQVKPGLIYENEEVAEKLLAGM</sequence>
<dbReference type="Proteomes" id="UP000663722">
    <property type="component" value="Chromosome"/>
</dbReference>
<dbReference type="KEGG" id="dmm:dnm_078060"/>
<dbReference type="GO" id="GO:0005829">
    <property type="term" value="C:cytosol"/>
    <property type="evidence" value="ECO:0007669"/>
    <property type="project" value="TreeGrafter"/>
</dbReference>
<evidence type="ECO:0000313" key="3">
    <source>
        <dbReference type="EMBL" id="QTA91732.1"/>
    </source>
</evidence>
<evidence type="ECO:0000259" key="1">
    <source>
        <dbReference type="Pfam" id="PF01968"/>
    </source>
</evidence>
<reference evidence="3" key="1">
    <citation type="journal article" date="2021" name="Microb. Physiol.">
        <title>Proteogenomic Insights into the Physiology of Marine, Sulfate-Reducing, Filamentous Desulfonema limicola and Desulfonema magnum.</title>
        <authorList>
            <person name="Schnaars V."/>
            <person name="Wohlbrand L."/>
            <person name="Scheve S."/>
            <person name="Hinrichs C."/>
            <person name="Reinhardt R."/>
            <person name="Rabus R."/>
        </authorList>
    </citation>
    <scope>NUCLEOTIDE SEQUENCE</scope>
    <source>
        <strain evidence="3">4be13</strain>
    </source>
</reference>
<feature type="domain" description="Hydantoinase A/oxoprolinase" evidence="1">
    <location>
        <begin position="178"/>
        <end position="458"/>
    </location>
</feature>
<dbReference type="InterPro" id="IPR002821">
    <property type="entry name" value="Hydantoinase_A"/>
</dbReference>
<protein>
    <submittedName>
        <fullName evidence="3">Hydantoinase/oxoprolinase</fullName>
    </submittedName>
</protein>
<dbReference type="PANTHER" id="PTHR11365:SF2">
    <property type="entry name" value="5-OXOPROLINASE"/>
    <property type="match status" value="1"/>
</dbReference>
<dbReference type="InterPro" id="IPR008040">
    <property type="entry name" value="Hydant_A_N"/>
</dbReference>
<gene>
    <name evidence="3" type="ORF">dnm_078060</name>
</gene>
<dbReference type="GO" id="GO:0006749">
    <property type="term" value="P:glutathione metabolic process"/>
    <property type="evidence" value="ECO:0007669"/>
    <property type="project" value="TreeGrafter"/>
</dbReference>
<dbReference type="SUPFAM" id="SSF53067">
    <property type="entry name" value="Actin-like ATPase domain"/>
    <property type="match status" value="1"/>
</dbReference>
<keyword evidence="4" id="KW-1185">Reference proteome</keyword>
<accession>A0A975BUT3</accession>
<dbReference type="PANTHER" id="PTHR11365">
    <property type="entry name" value="5-OXOPROLINASE RELATED"/>
    <property type="match status" value="1"/>
</dbReference>
<dbReference type="RefSeq" id="WP_207679384.1">
    <property type="nucleotide sequence ID" value="NZ_CP061800.1"/>
</dbReference>
<proteinExistence type="predicted"/>
<organism evidence="3 4">
    <name type="scientific">Desulfonema magnum</name>
    <dbReference type="NCBI Taxonomy" id="45655"/>
    <lineage>
        <taxon>Bacteria</taxon>
        <taxon>Pseudomonadati</taxon>
        <taxon>Thermodesulfobacteriota</taxon>
        <taxon>Desulfobacteria</taxon>
        <taxon>Desulfobacterales</taxon>
        <taxon>Desulfococcaceae</taxon>
        <taxon>Desulfonema</taxon>
    </lineage>
</organism>
<dbReference type="AlphaFoldDB" id="A0A975BUT3"/>
<name>A0A975BUT3_9BACT</name>
<dbReference type="Pfam" id="PF05378">
    <property type="entry name" value="Hydant_A_N"/>
    <property type="match status" value="1"/>
</dbReference>
<evidence type="ECO:0000259" key="2">
    <source>
        <dbReference type="Pfam" id="PF05378"/>
    </source>
</evidence>
<dbReference type="GO" id="GO:0017168">
    <property type="term" value="F:5-oxoprolinase (ATP-hydrolyzing) activity"/>
    <property type="evidence" value="ECO:0007669"/>
    <property type="project" value="TreeGrafter"/>
</dbReference>
<dbReference type="Pfam" id="PF01968">
    <property type="entry name" value="Hydantoinase_A"/>
    <property type="match status" value="1"/>
</dbReference>
<feature type="domain" description="Hydantoinase/oxoprolinase N-terminal" evidence="2">
    <location>
        <begin position="3"/>
        <end position="158"/>
    </location>
</feature>
<dbReference type="InterPro" id="IPR043129">
    <property type="entry name" value="ATPase_NBD"/>
</dbReference>
<dbReference type="EMBL" id="CP061800">
    <property type="protein sequence ID" value="QTA91732.1"/>
    <property type="molecule type" value="Genomic_DNA"/>
</dbReference>
<dbReference type="InterPro" id="IPR045079">
    <property type="entry name" value="Oxoprolinase-like"/>
</dbReference>
<evidence type="ECO:0000313" key="4">
    <source>
        <dbReference type="Proteomes" id="UP000663722"/>
    </source>
</evidence>